<protein>
    <submittedName>
        <fullName evidence="2">NAD(P)H-dependent FMN reductase</fullName>
    </submittedName>
</protein>
<dbReference type="GO" id="GO:0010181">
    <property type="term" value="F:FMN binding"/>
    <property type="evidence" value="ECO:0007669"/>
    <property type="project" value="TreeGrafter"/>
</dbReference>
<evidence type="ECO:0000313" key="2">
    <source>
        <dbReference type="EMBL" id="SMD18538.1"/>
    </source>
</evidence>
<dbReference type="GO" id="GO:0005829">
    <property type="term" value="C:cytosol"/>
    <property type="evidence" value="ECO:0007669"/>
    <property type="project" value="TreeGrafter"/>
</dbReference>
<dbReference type="GO" id="GO:0016491">
    <property type="term" value="F:oxidoreductase activity"/>
    <property type="evidence" value="ECO:0007669"/>
    <property type="project" value="InterPro"/>
</dbReference>
<reference evidence="2 3" key="1">
    <citation type="submission" date="2017-04" db="EMBL/GenBank/DDBJ databases">
        <authorList>
            <person name="Afonso C.L."/>
            <person name="Miller P.J."/>
            <person name="Scott M.A."/>
            <person name="Spackman E."/>
            <person name="Goraichik I."/>
            <person name="Dimitrov K.M."/>
            <person name="Suarez D.L."/>
            <person name="Swayne D.E."/>
        </authorList>
    </citation>
    <scope>NUCLEOTIDE SEQUENCE [LARGE SCALE GENOMIC DNA]</scope>
    <source>
        <strain evidence="2 3">DSM 19625</strain>
    </source>
</reference>
<dbReference type="Pfam" id="PF03358">
    <property type="entry name" value="FMN_red"/>
    <property type="match status" value="1"/>
</dbReference>
<dbReference type="SUPFAM" id="SSF52218">
    <property type="entry name" value="Flavoproteins"/>
    <property type="match status" value="1"/>
</dbReference>
<evidence type="ECO:0000259" key="1">
    <source>
        <dbReference type="Pfam" id="PF03358"/>
    </source>
</evidence>
<organism evidence="2 3">
    <name type="scientific">Pedobacter nyackensis</name>
    <dbReference type="NCBI Taxonomy" id="475255"/>
    <lineage>
        <taxon>Bacteria</taxon>
        <taxon>Pseudomonadati</taxon>
        <taxon>Bacteroidota</taxon>
        <taxon>Sphingobacteriia</taxon>
        <taxon>Sphingobacteriales</taxon>
        <taxon>Sphingobacteriaceae</taxon>
        <taxon>Pedobacter</taxon>
    </lineage>
</organism>
<dbReference type="Gene3D" id="3.40.50.360">
    <property type="match status" value="1"/>
</dbReference>
<dbReference type="InterPro" id="IPR050712">
    <property type="entry name" value="NAD(P)H-dep_reductase"/>
</dbReference>
<dbReference type="OrthoDB" id="9812295at2"/>
<dbReference type="EMBL" id="FWYB01000027">
    <property type="protein sequence ID" value="SMD18538.1"/>
    <property type="molecule type" value="Genomic_DNA"/>
</dbReference>
<feature type="domain" description="NADPH-dependent FMN reductase-like" evidence="1">
    <location>
        <begin position="5"/>
        <end position="144"/>
    </location>
</feature>
<dbReference type="InterPro" id="IPR029039">
    <property type="entry name" value="Flavoprotein-like_sf"/>
</dbReference>
<keyword evidence="3" id="KW-1185">Reference proteome</keyword>
<dbReference type="PANTHER" id="PTHR30543">
    <property type="entry name" value="CHROMATE REDUCTASE"/>
    <property type="match status" value="1"/>
</dbReference>
<dbReference type="RefSeq" id="WP_084292579.1">
    <property type="nucleotide sequence ID" value="NZ_FWYB01000027.1"/>
</dbReference>
<dbReference type="PANTHER" id="PTHR30543:SF21">
    <property type="entry name" value="NAD(P)H-DEPENDENT FMN REDUCTASE LOT6"/>
    <property type="match status" value="1"/>
</dbReference>
<accession>A0A1W2FA79</accession>
<name>A0A1W2FA79_9SPHI</name>
<dbReference type="STRING" id="475255.SAMN04488101_12713"/>
<sequence>MKTKMKILAISGSTRKASSNLNLIKAVADLASEDFIISVFEGLSELPHFNPDLDDENVPHQVTDFRKQLSEADGVLFCTPEYAIGVPGTLKNAIDWTVSSMDFSQKPVALITASLSGEKAHLSLLGTLLIIEAKMTTDTQLLISFVKTKVSNDGKINDEQTLHSINKLINSLKEVISNDKQELLSAPILMNEGV</sequence>
<dbReference type="InterPro" id="IPR005025">
    <property type="entry name" value="FMN_Rdtase-like_dom"/>
</dbReference>
<dbReference type="AlphaFoldDB" id="A0A1W2FA79"/>
<gene>
    <name evidence="2" type="ORF">SAMN04488101_12713</name>
</gene>
<evidence type="ECO:0000313" key="3">
    <source>
        <dbReference type="Proteomes" id="UP000192678"/>
    </source>
</evidence>
<proteinExistence type="predicted"/>
<dbReference type="Proteomes" id="UP000192678">
    <property type="component" value="Unassembled WGS sequence"/>
</dbReference>